<feature type="region of interest" description="Disordered" evidence="1">
    <location>
        <begin position="444"/>
        <end position="463"/>
    </location>
</feature>
<feature type="compositionally biased region" description="Low complexity" evidence="1">
    <location>
        <begin position="106"/>
        <end position="125"/>
    </location>
</feature>
<feature type="region of interest" description="Disordered" evidence="1">
    <location>
        <begin position="213"/>
        <end position="259"/>
    </location>
</feature>
<evidence type="ECO:0000313" key="2">
    <source>
        <dbReference type="EMBL" id="KAK0140862.1"/>
    </source>
</evidence>
<feature type="compositionally biased region" description="Basic residues" evidence="1">
    <location>
        <begin position="231"/>
        <end position="240"/>
    </location>
</feature>
<dbReference type="EMBL" id="JAOPHQ010004004">
    <property type="protein sequence ID" value="KAK0140862.1"/>
    <property type="molecule type" value="Genomic_DNA"/>
</dbReference>
<accession>A0AA47MIC6</accession>
<evidence type="ECO:0000256" key="1">
    <source>
        <dbReference type="SAM" id="MobiDB-lite"/>
    </source>
</evidence>
<sequence>MKRRDAASRGERQADGQNSFLCSPPNPFPLCGHHALSWGASVIRLSAMMEGTHTVLLLYPPVLELSHIRLYLPERRAPGFTYRSRAPLWGRPCNDRDQAEEDLAESKQSGHSSSGSSDEPLLDSPPRTTKEAAAELGWLAVRHRQLLANLLLLCGDCASRVRMGNQEGKLQDYLDGYEVDLTDPALANSNYKHLLAVAAENKKAASKGKKFKKLTGNKKSDGVEVDATAGKMKRKGRRRSSTAEPLPAVPEREDRSFGSQALVSEEVPCDGSYASQATNPIRSLEEVLMEEDLHADVGWMEDNHAFDPQLDFCNNLSELDSDFCLGLQSHPGGPMDGLSRRESGSNLRPLKRPDSDGDEDLSPGAKTAHQLYGEIHQRDAGLTVVAKLQDADGTVRRVATRGASGAGVQPQTYGEWREATKGHGGSIGRRSGTKHADGLRLPLSRAADGHSPLAPHAKKSPLSPSLAGVFNASFPSSGNLQMVSPALSPLSAAAAAAAAQQAGPPPLNHRILLLSDKDLSADGEGSLRGDEPEVAAETVDKNGNKQSATRPDPGLGRRPSASAMGNSVIHCPTTTTTEEPEVESGRVSDQSGAVDPKFSSTVGSQEHSAAN</sequence>
<dbReference type="AlphaFoldDB" id="A0AA47MIC6"/>
<reference evidence="2" key="1">
    <citation type="journal article" date="2023" name="Front. Mar. Sci.">
        <title>A new Merluccius polli reference genome to investigate the effects of global change in West African waters.</title>
        <authorList>
            <person name="Mateo J.L."/>
            <person name="Blanco-Fernandez C."/>
            <person name="Garcia-Vazquez E."/>
            <person name="Machado-Schiaffino G."/>
        </authorList>
    </citation>
    <scope>NUCLEOTIDE SEQUENCE</scope>
    <source>
        <strain evidence="2">C29</strain>
        <tissue evidence="2">Fin</tissue>
    </source>
</reference>
<dbReference type="Proteomes" id="UP001174136">
    <property type="component" value="Unassembled WGS sequence"/>
</dbReference>
<keyword evidence="3" id="KW-1185">Reference proteome</keyword>
<evidence type="ECO:0000313" key="3">
    <source>
        <dbReference type="Proteomes" id="UP001174136"/>
    </source>
</evidence>
<feature type="compositionally biased region" description="Polar residues" evidence="1">
    <location>
        <begin position="598"/>
        <end position="611"/>
    </location>
</feature>
<organism evidence="2 3">
    <name type="scientific">Merluccius polli</name>
    <name type="common">Benguela hake</name>
    <name type="synonym">Merluccius cadenati</name>
    <dbReference type="NCBI Taxonomy" id="89951"/>
    <lineage>
        <taxon>Eukaryota</taxon>
        <taxon>Metazoa</taxon>
        <taxon>Chordata</taxon>
        <taxon>Craniata</taxon>
        <taxon>Vertebrata</taxon>
        <taxon>Euteleostomi</taxon>
        <taxon>Actinopterygii</taxon>
        <taxon>Neopterygii</taxon>
        <taxon>Teleostei</taxon>
        <taxon>Neoteleostei</taxon>
        <taxon>Acanthomorphata</taxon>
        <taxon>Zeiogadaria</taxon>
        <taxon>Gadariae</taxon>
        <taxon>Gadiformes</taxon>
        <taxon>Gadoidei</taxon>
        <taxon>Merlucciidae</taxon>
        <taxon>Merluccius</taxon>
    </lineage>
</organism>
<feature type="region of interest" description="Disordered" evidence="1">
    <location>
        <begin position="522"/>
        <end position="611"/>
    </location>
</feature>
<comment type="caution">
    <text evidence="2">The sequence shown here is derived from an EMBL/GenBank/DDBJ whole genome shotgun (WGS) entry which is preliminary data.</text>
</comment>
<proteinExistence type="predicted"/>
<gene>
    <name evidence="2" type="primary">FMN1</name>
    <name evidence="2" type="ORF">N1851_022147</name>
</gene>
<feature type="compositionally biased region" description="Basic and acidic residues" evidence="1">
    <location>
        <begin position="522"/>
        <end position="531"/>
    </location>
</feature>
<name>A0AA47MIC6_MERPO</name>
<protein>
    <submittedName>
        <fullName evidence="2">Formin-1</fullName>
    </submittedName>
</protein>
<feature type="region of interest" description="Disordered" evidence="1">
    <location>
        <begin position="331"/>
        <end position="365"/>
    </location>
</feature>
<feature type="region of interest" description="Disordered" evidence="1">
    <location>
        <begin position="91"/>
        <end position="128"/>
    </location>
</feature>